<keyword evidence="2" id="KW-1185">Reference proteome</keyword>
<protein>
    <submittedName>
        <fullName evidence="1">Uncharacterized protein</fullName>
    </submittedName>
</protein>
<dbReference type="AlphaFoldDB" id="A0AAV4R334"/>
<evidence type="ECO:0000313" key="1">
    <source>
        <dbReference type="EMBL" id="GIY15451.1"/>
    </source>
</evidence>
<dbReference type="Proteomes" id="UP001054837">
    <property type="component" value="Unassembled WGS sequence"/>
</dbReference>
<organism evidence="1 2">
    <name type="scientific">Caerostris darwini</name>
    <dbReference type="NCBI Taxonomy" id="1538125"/>
    <lineage>
        <taxon>Eukaryota</taxon>
        <taxon>Metazoa</taxon>
        <taxon>Ecdysozoa</taxon>
        <taxon>Arthropoda</taxon>
        <taxon>Chelicerata</taxon>
        <taxon>Arachnida</taxon>
        <taxon>Araneae</taxon>
        <taxon>Araneomorphae</taxon>
        <taxon>Entelegynae</taxon>
        <taxon>Araneoidea</taxon>
        <taxon>Araneidae</taxon>
        <taxon>Caerostris</taxon>
    </lineage>
</organism>
<sequence length="193" mass="21222">MFSEQPPLSSPAKRATIIVYITTRLESEPGALARAAHLITDCGNRALPPAGRAAGALICASILQGDQNGRGLGLPDRETPYELPALGLERLNCVPIQILYIGLLCHLHSRNPCKNLDTKGSSPCTEFRRKSQQNAELFAQSQNPSGSHRVFKTTAGILRAQKQIRPILLRCEVQQRFRARLLRPLSLGPHYPL</sequence>
<dbReference type="EMBL" id="BPLQ01005523">
    <property type="protein sequence ID" value="GIY15451.1"/>
    <property type="molecule type" value="Genomic_DNA"/>
</dbReference>
<proteinExistence type="predicted"/>
<gene>
    <name evidence="1" type="ORF">CDAR_8861</name>
</gene>
<evidence type="ECO:0000313" key="2">
    <source>
        <dbReference type="Proteomes" id="UP001054837"/>
    </source>
</evidence>
<name>A0AAV4R334_9ARAC</name>
<reference evidence="1 2" key="1">
    <citation type="submission" date="2021-06" db="EMBL/GenBank/DDBJ databases">
        <title>Caerostris darwini draft genome.</title>
        <authorList>
            <person name="Kono N."/>
            <person name="Arakawa K."/>
        </authorList>
    </citation>
    <scope>NUCLEOTIDE SEQUENCE [LARGE SCALE GENOMIC DNA]</scope>
</reference>
<accession>A0AAV4R334</accession>
<comment type="caution">
    <text evidence="1">The sequence shown here is derived from an EMBL/GenBank/DDBJ whole genome shotgun (WGS) entry which is preliminary data.</text>
</comment>